<evidence type="ECO:0000256" key="1">
    <source>
        <dbReference type="ARBA" id="ARBA00001936"/>
    </source>
</evidence>
<dbReference type="NCBIfam" id="TIGR00877">
    <property type="entry name" value="purD"/>
    <property type="match status" value="1"/>
</dbReference>
<evidence type="ECO:0000256" key="6">
    <source>
        <dbReference type="ARBA" id="ARBA00022741"/>
    </source>
</evidence>
<comment type="cofactor">
    <cofactor evidence="1">
        <name>Mn(2+)</name>
        <dbReference type="ChEBI" id="CHEBI:29035"/>
    </cofactor>
</comment>
<feature type="domain" description="ATP-grasp" evidence="15">
    <location>
        <begin position="109"/>
        <end position="310"/>
    </location>
</feature>
<dbReference type="AlphaFoldDB" id="A0A0R2MS60"/>
<comment type="caution">
    <text evidence="16">The sequence shown here is derived from an EMBL/GenBank/DDBJ whole genome shotgun (WGS) entry which is preliminary data.</text>
</comment>
<dbReference type="InterPro" id="IPR016185">
    <property type="entry name" value="PreATP-grasp_dom_sf"/>
</dbReference>
<evidence type="ECO:0000256" key="10">
    <source>
        <dbReference type="ARBA" id="ARBA00038345"/>
    </source>
</evidence>
<evidence type="ECO:0000256" key="5">
    <source>
        <dbReference type="ARBA" id="ARBA00022598"/>
    </source>
</evidence>
<dbReference type="SUPFAM" id="SSF51246">
    <property type="entry name" value="Rudiment single hybrid motif"/>
    <property type="match status" value="1"/>
</dbReference>
<name>A0A0R2MS60_9LACO</name>
<dbReference type="GO" id="GO:0009113">
    <property type="term" value="P:purine nucleobase biosynthetic process"/>
    <property type="evidence" value="ECO:0007669"/>
    <property type="project" value="InterPro"/>
</dbReference>
<dbReference type="GO" id="GO:0006189">
    <property type="term" value="P:'de novo' IMP biosynthetic process"/>
    <property type="evidence" value="ECO:0007669"/>
    <property type="project" value="UniProtKB-UniRule"/>
</dbReference>
<dbReference type="SMART" id="SM01210">
    <property type="entry name" value="GARS_C"/>
    <property type="match status" value="1"/>
</dbReference>
<dbReference type="Gene3D" id="3.30.470.20">
    <property type="entry name" value="ATP-grasp fold, B domain"/>
    <property type="match status" value="1"/>
</dbReference>
<dbReference type="InterPro" id="IPR013815">
    <property type="entry name" value="ATP_grasp_subdomain_1"/>
</dbReference>
<evidence type="ECO:0000256" key="12">
    <source>
        <dbReference type="ARBA" id="ARBA00042864"/>
    </source>
</evidence>
<dbReference type="PATRIC" id="fig|1293598.4.peg.1253"/>
<gene>
    <name evidence="13" type="primary">purD</name>
    <name evidence="16" type="ORF">IV56_GL001190</name>
</gene>
<dbReference type="Pfam" id="PF02844">
    <property type="entry name" value="GARS_N"/>
    <property type="match status" value="1"/>
</dbReference>
<dbReference type="HAMAP" id="MF_00138">
    <property type="entry name" value="GARS"/>
    <property type="match status" value="1"/>
</dbReference>
<evidence type="ECO:0000256" key="14">
    <source>
        <dbReference type="PROSITE-ProRule" id="PRU00409"/>
    </source>
</evidence>
<dbReference type="Pfam" id="PF02843">
    <property type="entry name" value="GARS_C"/>
    <property type="match status" value="1"/>
</dbReference>
<dbReference type="Proteomes" id="UP000050969">
    <property type="component" value="Unassembled WGS sequence"/>
</dbReference>
<dbReference type="RefSeq" id="WP_056993028.1">
    <property type="nucleotide sequence ID" value="NZ_JQCE01000038.1"/>
</dbReference>
<keyword evidence="6 14" id="KW-0547">Nucleotide-binding</keyword>
<dbReference type="InterPro" id="IPR020560">
    <property type="entry name" value="PRibGlycinamide_synth_C-dom"/>
</dbReference>
<keyword evidence="7 13" id="KW-0658">Purine biosynthesis</keyword>
<dbReference type="Gene3D" id="3.90.600.10">
    <property type="entry name" value="Phosphoribosylglycinamide synthetase, C-terminal domain"/>
    <property type="match status" value="1"/>
</dbReference>
<organism evidence="16 17">
    <name type="scientific">Lacticaseibacillus saniviri JCM 17471 = DSM 24301</name>
    <dbReference type="NCBI Taxonomy" id="1293598"/>
    <lineage>
        <taxon>Bacteria</taxon>
        <taxon>Bacillati</taxon>
        <taxon>Bacillota</taxon>
        <taxon>Bacilli</taxon>
        <taxon>Lactobacillales</taxon>
        <taxon>Lactobacillaceae</taxon>
        <taxon>Lacticaseibacillus</taxon>
    </lineage>
</organism>
<dbReference type="InterPro" id="IPR020559">
    <property type="entry name" value="PRibGlycinamide_synth_CS"/>
</dbReference>
<evidence type="ECO:0000313" key="17">
    <source>
        <dbReference type="Proteomes" id="UP000050969"/>
    </source>
</evidence>
<evidence type="ECO:0000256" key="7">
    <source>
        <dbReference type="ARBA" id="ARBA00022755"/>
    </source>
</evidence>
<comment type="similarity">
    <text evidence="10 13">Belongs to the GARS family.</text>
</comment>
<dbReference type="GO" id="GO:0004637">
    <property type="term" value="F:phosphoribosylamine-glycine ligase activity"/>
    <property type="evidence" value="ECO:0007669"/>
    <property type="project" value="UniProtKB-UniRule"/>
</dbReference>
<dbReference type="InterPro" id="IPR011761">
    <property type="entry name" value="ATP-grasp"/>
</dbReference>
<comment type="cofactor">
    <cofactor evidence="2">
        <name>Mg(2+)</name>
        <dbReference type="ChEBI" id="CHEBI:18420"/>
    </cofactor>
</comment>
<keyword evidence="8 14" id="KW-0067">ATP-binding</keyword>
<evidence type="ECO:0000256" key="3">
    <source>
        <dbReference type="ARBA" id="ARBA00005174"/>
    </source>
</evidence>
<dbReference type="PROSITE" id="PS50975">
    <property type="entry name" value="ATP_GRASP"/>
    <property type="match status" value="1"/>
</dbReference>
<reference evidence="16 17" key="1">
    <citation type="journal article" date="2015" name="Genome Announc.">
        <title>Expanding the biotechnology potential of lactobacilli through comparative genomics of 213 strains and associated genera.</title>
        <authorList>
            <person name="Sun Z."/>
            <person name="Harris H.M."/>
            <person name="McCann A."/>
            <person name="Guo C."/>
            <person name="Argimon S."/>
            <person name="Zhang W."/>
            <person name="Yang X."/>
            <person name="Jeffery I.B."/>
            <person name="Cooney J.C."/>
            <person name="Kagawa T.F."/>
            <person name="Liu W."/>
            <person name="Song Y."/>
            <person name="Salvetti E."/>
            <person name="Wrobel A."/>
            <person name="Rasinkangas P."/>
            <person name="Parkhill J."/>
            <person name="Rea M.C."/>
            <person name="O'Sullivan O."/>
            <person name="Ritari J."/>
            <person name="Douillard F.P."/>
            <person name="Paul Ross R."/>
            <person name="Yang R."/>
            <person name="Briner A.E."/>
            <person name="Felis G.E."/>
            <person name="de Vos W.M."/>
            <person name="Barrangou R."/>
            <person name="Klaenhammer T.R."/>
            <person name="Caufield P.W."/>
            <person name="Cui Y."/>
            <person name="Zhang H."/>
            <person name="O'Toole P.W."/>
        </authorList>
    </citation>
    <scope>NUCLEOTIDE SEQUENCE [LARGE SCALE GENOMIC DNA]</scope>
    <source>
        <strain evidence="16 17">DSM 24301</strain>
    </source>
</reference>
<evidence type="ECO:0000256" key="9">
    <source>
        <dbReference type="ARBA" id="ARBA00023211"/>
    </source>
</evidence>
<comment type="catalytic activity">
    <reaction evidence="13">
        <text>5-phospho-beta-D-ribosylamine + glycine + ATP = N(1)-(5-phospho-beta-D-ribosyl)glycinamide + ADP + phosphate + H(+)</text>
        <dbReference type="Rhea" id="RHEA:17453"/>
        <dbReference type="ChEBI" id="CHEBI:15378"/>
        <dbReference type="ChEBI" id="CHEBI:30616"/>
        <dbReference type="ChEBI" id="CHEBI:43474"/>
        <dbReference type="ChEBI" id="CHEBI:57305"/>
        <dbReference type="ChEBI" id="CHEBI:58681"/>
        <dbReference type="ChEBI" id="CHEBI:143788"/>
        <dbReference type="ChEBI" id="CHEBI:456216"/>
        <dbReference type="EC" id="6.3.4.13"/>
    </reaction>
</comment>
<dbReference type="EMBL" id="JQCE01000038">
    <property type="protein sequence ID" value="KRO16408.1"/>
    <property type="molecule type" value="Genomic_DNA"/>
</dbReference>
<dbReference type="SMART" id="SM01209">
    <property type="entry name" value="GARS_A"/>
    <property type="match status" value="1"/>
</dbReference>
<evidence type="ECO:0000256" key="4">
    <source>
        <dbReference type="ARBA" id="ARBA00013255"/>
    </source>
</evidence>
<evidence type="ECO:0000313" key="16">
    <source>
        <dbReference type="EMBL" id="KRO16408.1"/>
    </source>
</evidence>
<dbReference type="EC" id="6.3.4.13" evidence="4 13"/>
<dbReference type="Pfam" id="PF01071">
    <property type="entry name" value="GARS_A"/>
    <property type="match status" value="1"/>
</dbReference>
<dbReference type="InterPro" id="IPR020562">
    <property type="entry name" value="PRibGlycinamide_synth_N"/>
</dbReference>
<dbReference type="STRING" id="1293598.IV56_GL001190"/>
<proteinExistence type="inferred from homology"/>
<dbReference type="GO" id="GO:0046872">
    <property type="term" value="F:metal ion binding"/>
    <property type="evidence" value="ECO:0007669"/>
    <property type="project" value="InterPro"/>
</dbReference>
<keyword evidence="5 13" id="KW-0436">Ligase</keyword>
<dbReference type="PANTHER" id="PTHR43472:SF1">
    <property type="entry name" value="PHOSPHORIBOSYLAMINE--GLYCINE LIGASE, CHLOROPLASTIC"/>
    <property type="match status" value="1"/>
</dbReference>
<dbReference type="PANTHER" id="PTHR43472">
    <property type="entry name" value="PHOSPHORIBOSYLAMINE--GLYCINE LIGASE"/>
    <property type="match status" value="1"/>
</dbReference>
<keyword evidence="17" id="KW-1185">Reference proteome</keyword>
<evidence type="ECO:0000256" key="2">
    <source>
        <dbReference type="ARBA" id="ARBA00001946"/>
    </source>
</evidence>
<dbReference type="GO" id="GO:0005524">
    <property type="term" value="F:ATP binding"/>
    <property type="evidence" value="ECO:0007669"/>
    <property type="project" value="UniProtKB-UniRule"/>
</dbReference>
<dbReference type="Gene3D" id="3.40.50.20">
    <property type="match status" value="1"/>
</dbReference>
<evidence type="ECO:0000256" key="8">
    <source>
        <dbReference type="ARBA" id="ARBA00022840"/>
    </source>
</evidence>
<dbReference type="Gene3D" id="3.30.1490.20">
    <property type="entry name" value="ATP-grasp fold, A domain"/>
    <property type="match status" value="1"/>
</dbReference>
<dbReference type="InterPro" id="IPR011054">
    <property type="entry name" value="Rudment_hybrid_motif"/>
</dbReference>
<dbReference type="InterPro" id="IPR037123">
    <property type="entry name" value="PRibGlycinamide_synth_C_sf"/>
</dbReference>
<accession>A0A0R2MS60</accession>
<dbReference type="SUPFAM" id="SSF52440">
    <property type="entry name" value="PreATP-grasp domain"/>
    <property type="match status" value="1"/>
</dbReference>
<evidence type="ECO:0000256" key="13">
    <source>
        <dbReference type="HAMAP-Rule" id="MF_00138"/>
    </source>
</evidence>
<dbReference type="InterPro" id="IPR000115">
    <property type="entry name" value="PRibGlycinamide_synth"/>
</dbReference>
<dbReference type="SUPFAM" id="SSF56059">
    <property type="entry name" value="Glutathione synthetase ATP-binding domain-like"/>
    <property type="match status" value="1"/>
</dbReference>
<keyword evidence="9" id="KW-0464">Manganese</keyword>
<dbReference type="UniPathway" id="UPA00074">
    <property type="reaction ID" value="UER00125"/>
</dbReference>
<sequence>MTQHVLIIGRGGREAALGIKFRDAPSVDRVYVAPGNPGMALLGLTSVPIAENDFEGLIAFAKDHIDLTVVGPEAPLVGGIVDAFEAAGLAIFGVNQQLAQLEASKQFAKAFMARHQLPTAAAVVVRSLREAQTQLQQWQAPIVIKRDGLAGGKGVFVCQTMTQAQDRLHQLYAEDSAMPLVLEEYLVGQEASVMAFFADDRLVILPLSQDYKRRFSGDAGPNTGGMGAISPAPQFTSEEQAAAKRLMQATVTGMMTDDMRGCGVIYMGLIFTAAGPKILEYNMRLGDPETQVLLPQIQEDLYTVLTTLMAGETPRITLNGRYYLTLVMVHPQYPGATDRAVRVKIPEPKDLTSDIWLPAAVDVDEAHLLTSAGGRVVDVVGCGATLRDAQLVAEQLADQYAGELAYRRDIGYHAFHMEHA</sequence>
<comment type="pathway">
    <text evidence="3 13">Purine metabolism; IMP biosynthesis via de novo pathway; N(1)-(5-phospho-D-ribosyl)glycinamide from 5-phospho-alpha-D-ribose 1-diphosphate: step 2/2.</text>
</comment>
<evidence type="ECO:0000259" key="15">
    <source>
        <dbReference type="PROSITE" id="PS50975"/>
    </source>
</evidence>
<dbReference type="PROSITE" id="PS00184">
    <property type="entry name" value="GARS"/>
    <property type="match status" value="1"/>
</dbReference>
<protein>
    <recommendedName>
        <fullName evidence="4 13">Phosphoribosylamine--glycine ligase</fullName>
        <ecNumber evidence="4 13">6.3.4.13</ecNumber>
    </recommendedName>
    <alternativeName>
        <fullName evidence="13">GARS</fullName>
    </alternativeName>
    <alternativeName>
        <fullName evidence="11 13">Glycinamide ribonucleotide synthetase</fullName>
    </alternativeName>
    <alternativeName>
        <fullName evidence="12 13">Phosphoribosylglycinamide synthetase</fullName>
    </alternativeName>
</protein>
<evidence type="ECO:0000256" key="11">
    <source>
        <dbReference type="ARBA" id="ARBA00042242"/>
    </source>
</evidence>
<dbReference type="InterPro" id="IPR020561">
    <property type="entry name" value="PRibGlycinamid_synth_ATP-grasp"/>
</dbReference>